<protein>
    <submittedName>
        <fullName evidence="4">Uncharacterized protein</fullName>
    </submittedName>
</protein>
<dbReference type="PANTHER" id="PTHR45715">
    <property type="entry name" value="ATPASE H+-TRANSPORTING V1 SUBUNIT E1A-RELATED"/>
    <property type="match status" value="1"/>
</dbReference>
<dbReference type="GO" id="GO:0046961">
    <property type="term" value="F:proton-transporting ATPase activity, rotational mechanism"/>
    <property type="evidence" value="ECO:0007669"/>
    <property type="project" value="InterPro"/>
</dbReference>
<keyword evidence="2" id="KW-0813">Transport</keyword>
<dbReference type="Gene3D" id="6.10.250.1620">
    <property type="match status" value="1"/>
</dbReference>
<sequence>MNFNKQVERMVAFMDQEGEERAQEIDAKTEEEFNIFVGQMVQTERLRINNHFQKLEKLVEKQKVMYYFYVKRAHSSSVNNARIRILRLKEEVLEDVFNKTREQVIKNLSYTNEYRETMKNLILQACIKMLVPKQHIRVRKNDVHIASDVVTEVAQEYTRLTQLDVSLTVDNKFFLPDSVIGGAEIYDRRGKCKIVNTLQYRLSLIRKLLMPVIRHYLFGINPRRKYFE</sequence>
<dbReference type="GeneID" id="106662823"/>
<evidence type="ECO:0000313" key="5">
    <source>
        <dbReference type="Proteomes" id="UP000494040"/>
    </source>
</evidence>
<keyword evidence="3" id="KW-0406">Ion transport</keyword>
<proteinExistence type="inferred from homology"/>
<evidence type="ECO:0000256" key="1">
    <source>
        <dbReference type="ARBA" id="ARBA00005901"/>
    </source>
</evidence>
<dbReference type="AlphaFoldDB" id="A0A8I6RCM2"/>
<dbReference type="RefSeq" id="XP_014242693.1">
    <property type="nucleotide sequence ID" value="XM_014387207.2"/>
</dbReference>
<evidence type="ECO:0000256" key="3">
    <source>
        <dbReference type="ARBA" id="ARBA00023065"/>
    </source>
</evidence>
<name>A0A8I6RCM2_CIMLE</name>
<dbReference type="KEGG" id="clec:106662823"/>
<dbReference type="InterPro" id="IPR002842">
    <property type="entry name" value="ATPase_V1_Esu"/>
</dbReference>
<dbReference type="OrthoDB" id="6596368at2759"/>
<dbReference type="RefSeq" id="XP_014242692.1">
    <property type="nucleotide sequence ID" value="XM_014387206.1"/>
</dbReference>
<keyword evidence="5" id="KW-1185">Reference proteome</keyword>
<dbReference type="EnsemblMetazoa" id="XM_014387206.1">
    <property type="protein sequence ID" value="XP_014242692.1"/>
    <property type="gene ID" value="LOC106662823"/>
</dbReference>
<dbReference type="OMA" id="ERMIAFM"/>
<dbReference type="EnsemblMetazoa" id="XM_014387207.2">
    <property type="protein sequence ID" value="XP_014242693.1"/>
    <property type="gene ID" value="LOC106662823"/>
</dbReference>
<accession>A0A8I6RCM2</accession>
<dbReference type="Gene3D" id="3.30.2320.30">
    <property type="entry name" value="ATP synthase, E subunit, C-terminal"/>
    <property type="match status" value="1"/>
</dbReference>
<reference evidence="4" key="1">
    <citation type="submission" date="2022-01" db="UniProtKB">
        <authorList>
            <consortium name="EnsemblMetazoa"/>
        </authorList>
    </citation>
    <scope>IDENTIFICATION</scope>
</reference>
<dbReference type="Pfam" id="PF01991">
    <property type="entry name" value="vATP-synt_E"/>
    <property type="match status" value="1"/>
</dbReference>
<dbReference type="SUPFAM" id="SSF160527">
    <property type="entry name" value="V-type ATPase subunit E-like"/>
    <property type="match status" value="1"/>
</dbReference>
<comment type="similarity">
    <text evidence="1">Belongs to the V-ATPase E subunit family.</text>
</comment>
<evidence type="ECO:0000256" key="2">
    <source>
        <dbReference type="ARBA" id="ARBA00022448"/>
    </source>
</evidence>
<dbReference type="InterPro" id="IPR038495">
    <property type="entry name" value="ATPase_E_C"/>
</dbReference>
<evidence type="ECO:0000313" key="4">
    <source>
        <dbReference type="EnsemblMetazoa" id="XP_014242693.1"/>
    </source>
</evidence>
<dbReference type="Proteomes" id="UP000494040">
    <property type="component" value="Unassembled WGS sequence"/>
</dbReference>
<dbReference type="GO" id="GO:0033178">
    <property type="term" value="C:proton-transporting two-sector ATPase complex, catalytic domain"/>
    <property type="evidence" value="ECO:0007669"/>
    <property type="project" value="InterPro"/>
</dbReference>
<organism evidence="4 5">
    <name type="scientific">Cimex lectularius</name>
    <name type="common">Bed bug</name>
    <name type="synonym">Acanthia lectularia</name>
    <dbReference type="NCBI Taxonomy" id="79782"/>
    <lineage>
        <taxon>Eukaryota</taxon>
        <taxon>Metazoa</taxon>
        <taxon>Ecdysozoa</taxon>
        <taxon>Arthropoda</taxon>
        <taxon>Hexapoda</taxon>
        <taxon>Insecta</taxon>
        <taxon>Pterygota</taxon>
        <taxon>Neoptera</taxon>
        <taxon>Paraneoptera</taxon>
        <taxon>Hemiptera</taxon>
        <taxon>Heteroptera</taxon>
        <taxon>Panheteroptera</taxon>
        <taxon>Cimicomorpha</taxon>
        <taxon>Cimicidae</taxon>
        <taxon>Cimex</taxon>
    </lineage>
</organism>